<dbReference type="GO" id="GO:0005829">
    <property type="term" value="C:cytosol"/>
    <property type="evidence" value="ECO:0007669"/>
    <property type="project" value="TreeGrafter"/>
</dbReference>
<dbReference type="PANTHER" id="PTHR21047:SF2">
    <property type="entry name" value="THYMIDINE DIPHOSPHO-4-KETO-RHAMNOSE 3,5-EPIMERASE"/>
    <property type="match status" value="1"/>
</dbReference>
<dbReference type="OrthoDB" id="9800680at2"/>
<dbReference type="GO" id="GO:0008830">
    <property type="term" value="F:dTDP-4-dehydrorhamnose 3,5-epimerase activity"/>
    <property type="evidence" value="ECO:0007669"/>
    <property type="project" value="UniProtKB-UniRule"/>
</dbReference>
<gene>
    <name evidence="8" type="ORF">Ga0061068_101145</name>
</gene>
<dbReference type="CDD" id="cd00438">
    <property type="entry name" value="cupin_RmlC"/>
    <property type="match status" value="1"/>
</dbReference>
<evidence type="ECO:0000256" key="5">
    <source>
        <dbReference type="PIRSR" id="PIRSR600888-1"/>
    </source>
</evidence>
<dbReference type="AlphaFoldDB" id="A0A0K6IPD9"/>
<dbReference type="Gene3D" id="2.60.120.10">
    <property type="entry name" value="Jelly Rolls"/>
    <property type="match status" value="1"/>
</dbReference>
<dbReference type="Pfam" id="PF00908">
    <property type="entry name" value="dTDP_sugar_isom"/>
    <property type="match status" value="1"/>
</dbReference>
<protein>
    <recommendedName>
        <fullName evidence="4 7">dTDP-4-dehydrorhamnose 3,5-epimerase</fullName>
        <ecNumber evidence="3 7">5.1.3.13</ecNumber>
    </recommendedName>
    <alternativeName>
        <fullName evidence="7">Thymidine diphospho-4-keto-rhamnose 3,5-epimerase</fullName>
    </alternativeName>
</protein>
<evidence type="ECO:0000256" key="7">
    <source>
        <dbReference type="RuleBase" id="RU364069"/>
    </source>
</evidence>
<evidence type="ECO:0000313" key="8">
    <source>
        <dbReference type="EMBL" id="CUB04961.1"/>
    </source>
</evidence>
<dbReference type="GO" id="GO:0019305">
    <property type="term" value="P:dTDP-rhamnose biosynthetic process"/>
    <property type="evidence" value="ECO:0007669"/>
    <property type="project" value="UniProtKB-UniRule"/>
</dbReference>
<dbReference type="RefSeq" id="WP_055422533.1">
    <property type="nucleotide sequence ID" value="NZ_CYHH01000001.1"/>
</dbReference>
<accession>A0A0K6IPD9</accession>
<dbReference type="UniPathway" id="UPA00124"/>
<evidence type="ECO:0000256" key="2">
    <source>
        <dbReference type="ARBA" id="ARBA00001997"/>
    </source>
</evidence>
<comment type="subunit">
    <text evidence="7">Homodimer.</text>
</comment>
<organism evidence="8 9">
    <name type="scientific">Tepidiphilus thermophilus</name>
    <dbReference type="NCBI Taxonomy" id="876478"/>
    <lineage>
        <taxon>Bacteria</taxon>
        <taxon>Pseudomonadati</taxon>
        <taxon>Pseudomonadota</taxon>
        <taxon>Hydrogenophilia</taxon>
        <taxon>Hydrogenophilales</taxon>
        <taxon>Hydrogenophilaceae</taxon>
        <taxon>Tepidiphilus</taxon>
    </lineage>
</organism>
<comment type="function">
    <text evidence="2 7">Catalyzes the epimerization of the C3' and C5'positions of dTDP-6-deoxy-D-xylo-4-hexulose, forming dTDP-6-deoxy-L-lyxo-4-hexulose.</text>
</comment>
<evidence type="ECO:0000256" key="4">
    <source>
        <dbReference type="ARBA" id="ARBA00019595"/>
    </source>
</evidence>
<keyword evidence="9" id="KW-1185">Reference proteome</keyword>
<comment type="pathway">
    <text evidence="7">Carbohydrate biosynthesis; dTDP-L-rhamnose biosynthesis.</text>
</comment>
<dbReference type="InterPro" id="IPR011051">
    <property type="entry name" value="RmlC_Cupin_sf"/>
</dbReference>
<evidence type="ECO:0000256" key="1">
    <source>
        <dbReference type="ARBA" id="ARBA00001298"/>
    </source>
</evidence>
<reference evidence="9" key="1">
    <citation type="submission" date="2015-08" db="EMBL/GenBank/DDBJ databases">
        <authorList>
            <person name="Babu N.S."/>
            <person name="Beckwith C.J."/>
            <person name="Beseler K.G."/>
            <person name="Brison A."/>
            <person name="Carone J.V."/>
            <person name="Caskin T.P."/>
            <person name="Diamond M."/>
            <person name="Durham M.E."/>
            <person name="Foxe J.M."/>
            <person name="Go M."/>
            <person name="Henderson B.A."/>
            <person name="Jones I.B."/>
            <person name="McGettigan J.A."/>
            <person name="Micheletti S.J."/>
            <person name="Nasrallah M.E."/>
            <person name="Ortiz D."/>
            <person name="Piller C.R."/>
            <person name="Privatt S.R."/>
            <person name="Schneider S.L."/>
            <person name="Sharp S."/>
            <person name="Smith T.C."/>
            <person name="Stanton J.D."/>
            <person name="Ullery H.E."/>
            <person name="Wilson R.J."/>
            <person name="Serrano M.G."/>
            <person name="Buck G."/>
            <person name="Lee V."/>
            <person name="Wang Y."/>
            <person name="Carvalho R."/>
            <person name="Voegtly L."/>
            <person name="Shi R."/>
            <person name="Duckworth R."/>
            <person name="Johnson A."/>
            <person name="Loviza R."/>
            <person name="Walstead R."/>
            <person name="Shah Z."/>
            <person name="Kiflezghi M."/>
            <person name="Wade K."/>
            <person name="Ball S.L."/>
            <person name="Bradley K.W."/>
            <person name="Asai D.J."/>
            <person name="Bowman C.A."/>
            <person name="Russell D.A."/>
            <person name="Pope W.H."/>
            <person name="Jacobs-Sera D."/>
            <person name="Hendrix R.W."/>
            <person name="Hatfull G.F."/>
        </authorList>
    </citation>
    <scope>NUCLEOTIDE SEQUENCE [LARGE SCALE GENOMIC DNA]</scope>
    <source>
        <strain evidence="9">JCM 19170</strain>
    </source>
</reference>
<evidence type="ECO:0000256" key="6">
    <source>
        <dbReference type="PIRSR" id="PIRSR600888-3"/>
    </source>
</evidence>
<dbReference type="NCBIfam" id="TIGR01221">
    <property type="entry name" value="rmlC"/>
    <property type="match status" value="1"/>
</dbReference>
<dbReference type="PANTHER" id="PTHR21047">
    <property type="entry name" value="DTDP-6-DEOXY-D-GLUCOSE-3,5 EPIMERASE"/>
    <property type="match status" value="1"/>
</dbReference>
<feature type="site" description="Participates in a stacking interaction with the thymidine ring of dTDP-4-oxo-6-deoxyglucose" evidence="6">
    <location>
        <position position="138"/>
    </location>
</feature>
<feature type="active site" description="Proton donor" evidence="5">
    <location>
        <position position="132"/>
    </location>
</feature>
<dbReference type="GO" id="GO:0000271">
    <property type="term" value="P:polysaccharide biosynthetic process"/>
    <property type="evidence" value="ECO:0007669"/>
    <property type="project" value="TreeGrafter"/>
</dbReference>
<comment type="catalytic activity">
    <reaction evidence="1 7">
        <text>dTDP-4-dehydro-6-deoxy-alpha-D-glucose = dTDP-4-dehydro-beta-L-rhamnose</text>
        <dbReference type="Rhea" id="RHEA:16969"/>
        <dbReference type="ChEBI" id="CHEBI:57649"/>
        <dbReference type="ChEBI" id="CHEBI:62830"/>
        <dbReference type="EC" id="5.1.3.13"/>
    </reaction>
</comment>
<dbReference type="EC" id="5.1.3.13" evidence="3 7"/>
<sequence length="183" mass="20671">MRATALEIPEVILLEPRVHGDARGYFFEVYTRRAFFAATGVDVEFVQDNESRSRRGVLRGLHYQLPPHAQGKLVRCAEGAVFDVAVDLRRSSPSFGRWVAVELSDENKRQLWIPPGFAHGFLALSQYARLLYKTTDYYAPQCDRSLRYDDPTLAIAWPDLGIEPIVSDKDRAAPLLAEAEGFD</sequence>
<proteinExistence type="inferred from homology"/>
<dbReference type="InterPro" id="IPR014710">
    <property type="entry name" value="RmlC-like_jellyroll"/>
</dbReference>
<name>A0A0K6IPD9_9PROT</name>
<feature type="active site" description="Proton acceptor" evidence="5">
    <location>
        <position position="62"/>
    </location>
</feature>
<evidence type="ECO:0000313" key="9">
    <source>
        <dbReference type="Proteomes" id="UP000182108"/>
    </source>
</evidence>
<dbReference type="SUPFAM" id="SSF51182">
    <property type="entry name" value="RmlC-like cupins"/>
    <property type="match status" value="1"/>
</dbReference>
<dbReference type="EMBL" id="CYHH01000001">
    <property type="protein sequence ID" value="CUB04961.1"/>
    <property type="molecule type" value="Genomic_DNA"/>
</dbReference>
<evidence type="ECO:0000256" key="3">
    <source>
        <dbReference type="ARBA" id="ARBA00012098"/>
    </source>
</evidence>
<dbReference type="Proteomes" id="UP000182108">
    <property type="component" value="Unassembled WGS sequence"/>
</dbReference>
<comment type="similarity">
    <text evidence="7">Belongs to the dTDP-4-dehydrorhamnose 3,5-epimerase family.</text>
</comment>
<dbReference type="InterPro" id="IPR000888">
    <property type="entry name" value="RmlC-like"/>
</dbReference>
<keyword evidence="7" id="KW-0413">Isomerase</keyword>